<organism evidence="2">
    <name type="scientific">Volvox carteri f. nagariensis</name>
    <dbReference type="NCBI Taxonomy" id="3068"/>
    <lineage>
        <taxon>Eukaryota</taxon>
        <taxon>Viridiplantae</taxon>
        <taxon>Chlorophyta</taxon>
        <taxon>core chlorophytes</taxon>
        <taxon>Chlorophyceae</taxon>
        <taxon>CS clade</taxon>
        <taxon>Chlamydomonadales</taxon>
        <taxon>Volvocaceae</taxon>
        <taxon>Volvox</taxon>
    </lineage>
</organism>
<dbReference type="InParanoid" id="D8TL38"/>
<keyword evidence="2" id="KW-1185">Reference proteome</keyword>
<sequence length="269" mass="30300">MGAGASAAHRTPPEPTAADVAALEQPYYRGAREACYYCLPYDDDVKREIEGHRMRVCMCICMYRSPVVVLEVGPLGFRLLRPNSKDCLFAYPWGQIHSWTHLENRFSFRYFDDGKKKVVQYVLYLRDLPDLLGHIQIVIDSILAERKSLAIPADRFADLLGELEALPSSPAPAFTSPGELLSSHYTAEFYFWSDQGRQLIDAIPSSFDKLEAAVLLHGRLIDQNRFSFVLEGLESQADRDNVWHRISVQKKKPALGSAKNSLVVSSFGD</sequence>
<dbReference type="AlphaFoldDB" id="D8TL38"/>
<proteinExistence type="predicted"/>
<dbReference type="EMBL" id="GL378326">
    <property type="protein sequence ID" value="EFJ51670.1"/>
    <property type="molecule type" value="Genomic_DNA"/>
</dbReference>
<reference evidence="1 2" key="1">
    <citation type="journal article" date="2010" name="Science">
        <title>Genomic analysis of organismal complexity in the multicellular green alga Volvox carteri.</title>
        <authorList>
            <person name="Prochnik S.E."/>
            <person name="Umen J."/>
            <person name="Nedelcu A.M."/>
            <person name="Hallmann A."/>
            <person name="Miller S.M."/>
            <person name="Nishii I."/>
            <person name="Ferris P."/>
            <person name="Kuo A."/>
            <person name="Mitros T."/>
            <person name="Fritz-Laylin L.K."/>
            <person name="Hellsten U."/>
            <person name="Chapman J."/>
            <person name="Simakov O."/>
            <person name="Rensing S.A."/>
            <person name="Terry A."/>
            <person name="Pangilinan J."/>
            <person name="Kapitonov V."/>
            <person name="Jurka J."/>
            <person name="Salamov A."/>
            <person name="Shapiro H."/>
            <person name="Schmutz J."/>
            <person name="Grimwood J."/>
            <person name="Lindquist E."/>
            <person name="Lucas S."/>
            <person name="Grigoriev I.V."/>
            <person name="Schmitt R."/>
            <person name="Kirk D."/>
            <person name="Rokhsar D.S."/>
        </authorList>
    </citation>
    <scope>NUCLEOTIDE SEQUENCE [LARGE SCALE GENOMIC DNA]</scope>
    <source>
        <strain evidence="2">f. Nagariensis / Eve</strain>
    </source>
</reference>
<dbReference type="Proteomes" id="UP000001058">
    <property type="component" value="Unassembled WGS sequence"/>
</dbReference>
<dbReference type="RefSeq" id="XP_002947080.1">
    <property type="nucleotide sequence ID" value="XM_002947034.1"/>
</dbReference>
<accession>D8TL38</accession>
<name>D8TL38_VOLCA</name>
<dbReference type="OrthoDB" id="538028at2759"/>
<dbReference type="GeneID" id="9620177"/>
<evidence type="ECO:0000313" key="1">
    <source>
        <dbReference type="EMBL" id="EFJ51670.1"/>
    </source>
</evidence>
<gene>
    <name evidence="1" type="ORF">VOLCADRAFT_87345</name>
</gene>
<protein>
    <submittedName>
        <fullName evidence="1">Uncharacterized protein</fullName>
    </submittedName>
</protein>
<evidence type="ECO:0000313" key="2">
    <source>
        <dbReference type="Proteomes" id="UP000001058"/>
    </source>
</evidence>
<dbReference type="KEGG" id="vcn:VOLCADRAFT_87345"/>